<evidence type="ECO:0000313" key="2">
    <source>
        <dbReference type="EMBL" id="MEJ8671909.1"/>
    </source>
</evidence>
<evidence type="ECO:0008006" key="4">
    <source>
        <dbReference type="Google" id="ProtNLM"/>
    </source>
</evidence>
<keyword evidence="3" id="KW-1185">Reference proteome</keyword>
<feature type="region of interest" description="Disordered" evidence="1">
    <location>
        <begin position="73"/>
        <end position="138"/>
    </location>
</feature>
<organism evidence="2 3">
    <name type="scientific">Streptomyces machairae</name>
    <dbReference type="NCBI Taxonomy" id="3134109"/>
    <lineage>
        <taxon>Bacteria</taxon>
        <taxon>Bacillati</taxon>
        <taxon>Actinomycetota</taxon>
        <taxon>Actinomycetes</taxon>
        <taxon>Kitasatosporales</taxon>
        <taxon>Streptomycetaceae</taxon>
        <taxon>Streptomyces</taxon>
    </lineage>
</organism>
<sequence>MSLDAQDWVWNHSKSKGTARLVLLAIADKAYGPSCAAYAGTTMLVQRSNAARSSVVAAVDKLIELGELAVVDGRQGPRGETVYTLPKAKRHRRSPSEGGPDSGPVQIPDRSENRTGTDSGPGGSETGPRGPKTGPITQ</sequence>
<dbReference type="EMBL" id="JBBKAK010000001">
    <property type="protein sequence ID" value="MEJ8671909.1"/>
    <property type="molecule type" value="Genomic_DNA"/>
</dbReference>
<evidence type="ECO:0000313" key="3">
    <source>
        <dbReference type="Proteomes" id="UP001376459"/>
    </source>
</evidence>
<evidence type="ECO:0000256" key="1">
    <source>
        <dbReference type="SAM" id="MobiDB-lite"/>
    </source>
</evidence>
<comment type="caution">
    <text evidence="2">The sequence shown here is derived from an EMBL/GenBank/DDBJ whole genome shotgun (WGS) entry which is preliminary data.</text>
</comment>
<reference evidence="2 3" key="1">
    <citation type="submission" date="2024-03" db="EMBL/GenBank/DDBJ databases">
        <title>Novel Streptomyces species of biotechnological and ecological value are a feature of Machair soil.</title>
        <authorList>
            <person name="Prole J.R."/>
            <person name="Goodfellow M."/>
            <person name="Allenby N."/>
            <person name="Ward A.C."/>
        </authorList>
    </citation>
    <scope>NUCLEOTIDE SEQUENCE [LARGE SCALE GENOMIC DNA]</scope>
    <source>
        <strain evidence="2 3">MS1.AVA.1</strain>
    </source>
</reference>
<protein>
    <recommendedName>
        <fullName evidence="4">Helix-turn-helix domain-containing protein</fullName>
    </recommendedName>
</protein>
<proteinExistence type="predicted"/>
<accession>A0ABU8USM9</accession>
<name>A0ABU8USM9_9ACTN</name>
<gene>
    <name evidence="2" type="ORF">WKI71_36760</name>
</gene>
<dbReference type="Proteomes" id="UP001376459">
    <property type="component" value="Unassembled WGS sequence"/>
</dbReference>